<organism evidence="6 7">
    <name type="scientific">Pigmentiphaga soli</name>
    <dbReference type="NCBI Taxonomy" id="1007095"/>
    <lineage>
        <taxon>Bacteria</taxon>
        <taxon>Pseudomonadati</taxon>
        <taxon>Pseudomonadota</taxon>
        <taxon>Betaproteobacteria</taxon>
        <taxon>Burkholderiales</taxon>
        <taxon>Alcaligenaceae</taxon>
        <taxon>Pigmentiphaga</taxon>
    </lineage>
</organism>
<gene>
    <name evidence="6" type="ORF">GCM10023144_47640</name>
</gene>
<protein>
    <recommendedName>
        <fullName evidence="3">Large ribosomal RNA subunit accumulation protein YceD</fullName>
    </recommendedName>
    <alternativeName>
        <fullName evidence="5">23S rRNA accumulation protein YceD</fullName>
    </alternativeName>
</protein>
<evidence type="ECO:0000256" key="5">
    <source>
        <dbReference type="ARBA" id="ARBA00031841"/>
    </source>
</evidence>
<dbReference type="Pfam" id="PF02620">
    <property type="entry name" value="YceD"/>
    <property type="match status" value="1"/>
</dbReference>
<evidence type="ECO:0000256" key="3">
    <source>
        <dbReference type="ARBA" id="ARBA00015716"/>
    </source>
</evidence>
<dbReference type="Proteomes" id="UP001501671">
    <property type="component" value="Unassembled WGS sequence"/>
</dbReference>
<keyword evidence="7" id="KW-1185">Reference proteome</keyword>
<accession>A0ABP8HTF6</accession>
<dbReference type="EMBL" id="BAABFO010000044">
    <property type="protein sequence ID" value="GAA4344141.1"/>
    <property type="molecule type" value="Genomic_DNA"/>
</dbReference>
<evidence type="ECO:0000256" key="2">
    <source>
        <dbReference type="ARBA" id="ARBA00010740"/>
    </source>
</evidence>
<comment type="caution">
    <text evidence="6">The sequence shown here is derived from an EMBL/GenBank/DDBJ whole genome shotgun (WGS) entry which is preliminary data.</text>
</comment>
<comment type="function">
    <text evidence="1">Plays a role in synthesis, processing and/or stability of 23S rRNA.</text>
</comment>
<evidence type="ECO:0000313" key="7">
    <source>
        <dbReference type="Proteomes" id="UP001501671"/>
    </source>
</evidence>
<evidence type="ECO:0000256" key="4">
    <source>
        <dbReference type="ARBA" id="ARBA00022517"/>
    </source>
</evidence>
<evidence type="ECO:0000256" key="1">
    <source>
        <dbReference type="ARBA" id="ARBA00002868"/>
    </source>
</evidence>
<reference evidence="7" key="1">
    <citation type="journal article" date="2019" name="Int. J. Syst. Evol. Microbiol.">
        <title>The Global Catalogue of Microorganisms (GCM) 10K type strain sequencing project: providing services to taxonomists for standard genome sequencing and annotation.</title>
        <authorList>
            <consortium name="The Broad Institute Genomics Platform"/>
            <consortium name="The Broad Institute Genome Sequencing Center for Infectious Disease"/>
            <person name="Wu L."/>
            <person name="Ma J."/>
        </authorList>
    </citation>
    <scope>NUCLEOTIDE SEQUENCE [LARGE SCALE GENOMIC DNA]</scope>
    <source>
        <strain evidence="7">JCM 17666</strain>
    </source>
</reference>
<keyword evidence="4" id="KW-0690">Ribosome biogenesis</keyword>
<comment type="similarity">
    <text evidence="2">Belongs to the DUF177 domain family.</text>
</comment>
<dbReference type="InterPro" id="IPR039255">
    <property type="entry name" value="YceD_bac"/>
</dbReference>
<sequence length="181" mass="19749">MAVVTERFIDAFEFVRLGKSASGRVPLARFVRLLSGQPEQPAGAAAEWWARADRGPLGQPLIRLHVRAEPVLRCERCLEPFTLPIDSEVALQLVETEDELDADQAEPAAEDDPAADFEKVLGSRKFDLHEQVEDELILCVPYVPKHDVCPAGSGQEAGQAPGKPSPFAVLARLKDRAGEGE</sequence>
<dbReference type="PANTHER" id="PTHR38099">
    <property type="entry name" value="LARGE RIBOSOMAL RNA SUBUNIT ACCUMULATION PROTEIN YCED"/>
    <property type="match status" value="1"/>
</dbReference>
<name>A0ABP8HTF6_9BURK</name>
<dbReference type="PANTHER" id="PTHR38099:SF1">
    <property type="entry name" value="LARGE RIBOSOMAL RNA SUBUNIT ACCUMULATION PROTEIN YCED"/>
    <property type="match status" value="1"/>
</dbReference>
<dbReference type="InterPro" id="IPR003772">
    <property type="entry name" value="YceD"/>
</dbReference>
<proteinExistence type="inferred from homology"/>
<evidence type="ECO:0000313" key="6">
    <source>
        <dbReference type="EMBL" id="GAA4344141.1"/>
    </source>
</evidence>